<evidence type="ECO:0000259" key="2">
    <source>
        <dbReference type="Pfam" id="PF04984"/>
    </source>
</evidence>
<sequence>MGGLHGIDMVSAGGGLRSITTVSTAIIGLIGTAPDAEGATPASVNLGSALLDNAFTLTAGESYPGRAGNALSVKAVAGSEAGSLITVVLDKGELIITLPVDEQGKVTSTATAVVEAISQSDIDVAAQLNGNAGSGMVEPFTRQSFTGGQDEPFPMNTPWVIAGSEAQAARLGEGGTLKTAVTEILSQTGALIVGIRVSDVPAARAGTTVIGNIISGMQGFLLAQTKTGNQPRVFIAPGFSEDDGVGKALEAIADRMKGVAYLDSLSMATPQEVVARRSMYGERVEILRPRVLKTDGSGQMVYRPYSAFAAGLRARIDSELGYWWSKSNQVVKGFSGVEQPDSWSIGDENSVANQLNMNNVSTIIQYGGFRHWGNRNCSNDPLRWFESAVRTDDVLRASIQVGLFPYVDAPLDIMLARDAVESVNSYLREQKALGAIHGGEAWLDPELNTEATLAAGHLYIDYDYGFKSPAERITCRVHVNTEYAEEAFGGQ</sequence>
<dbReference type="Proteomes" id="UP000653275">
    <property type="component" value="Unassembled WGS sequence"/>
</dbReference>
<comment type="caution">
    <text evidence="4">The sequence shown here is derived from an EMBL/GenBank/DDBJ whole genome shotgun (WGS) entry which is preliminary data.</text>
</comment>
<reference evidence="4" key="1">
    <citation type="submission" date="2020-12" db="EMBL/GenBank/DDBJ databases">
        <title>Draft genome sequence of Enterobacter spp., Lelliottia spp. and Serratia spp. isolated from drinking water reservoirs and lakes.</title>
        <authorList>
            <person name="Reitter C."/>
            <person name="Neuhaus K."/>
            <person name="Huegler M."/>
        </authorList>
    </citation>
    <scope>NUCLEOTIDE SEQUENCE</scope>
    <source>
        <strain evidence="4">TZW15</strain>
    </source>
</reference>
<evidence type="ECO:0000256" key="1">
    <source>
        <dbReference type="ARBA" id="ARBA00008005"/>
    </source>
</evidence>
<accession>A0AAP2AFF9</accession>
<evidence type="ECO:0000313" key="4">
    <source>
        <dbReference type="EMBL" id="MBL5935437.1"/>
    </source>
</evidence>
<dbReference type="EMBL" id="JAENMS010000006">
    <property type="protein sequence ID" value="MBL5935437.1"/>
    <property type="molecule type" value="Genomic_DNA"/>
</dbReference>
<dbReference type="Pfam" id="PF04984">
    <property type="entry name" value="Phage_sheath_1"/>
    <property type="match status" value="1"/>
</dbReference>
<dbReference type="InterPro" id="IPR052042">
    <property type="entry name" value="Tail_sheath_structural"/>
</dbReference>
<dbReference type="PANTHER" id="PTHR35861">
    <property type="match status" value="1"/>
</dbReference>
<evidence type="ECO:0000313" key="5">
    <source>
        <dbReference type="Proteomes" id="UP000653275"/>
    </source>
</evidence>
<dbReference type="RefSeq" id="WP_202665939.1">
    <property type="nucleotide sequence ID" value="NZ_JAENMR010000006.1"/>
</dbReference>
<feature type="domain" description="Tail sheath protein subtilisin-like" evidence="2">
    <location>
        <begin position="227"/>
        <end position="377"/>
    </location>
</feature>
<dbReference type="InterPro" id="IPR035089">
    <property type="entry name" value="Phage_sheath_subtilisin"/>
</dbReference>
<evidence type="ECO:0000259" key="3">
    <source>
        <dbReference type="Pfam" id="PF17482"/>
    </source>
</evidence>
<feature type="domain" description="Tail sheath protein C-terminal" evidence="3">
    <location>
        <begin position="385"/>
        <end position="479"/>
    </location>
</feature>
<dbReference type="InterPro" id="IPR020287">
    <property type="entry name" value="Tail_sheath_C"/>
</dbReference>
<dbReference type="PANTHER" id="PTHR35861:SF1">
    <property type="entry name" value="PHAGE TAIL SHEATH PROTEIN"/>
    <property type="match status" value="1"/>
</dbReference>
<name>A0AAP2AFF9_LELAM</name>
<dbReference type="AlphaFoldDB" id="A0AAP2AFF9"/>
<dbReference type="Pfam" id="PF17482">
    <property type="entry name" value="Phage_sheath_1C"/>
    <property type="match status" value="1"/>
</dbReference>
<protein>
    <submittedName>
        <fullName evidence="4">Phage tail sheath subtilisin-like domain-containing protein</fullName>
    </submittedName>
</protein>
<proteinExistence type="inferred from homology"/>
<gene>
    <name evidence="4" type="ORF">I7V27_13415</name>
</gene>
<organism evidence="4 5">
    <name type="scientific">Lelliottia amnigena</name>
    <name type="common">Enterobacter amnigenus</name>
    <dbReference type="NCBI Taxonomy" id="61646"/>
    <lineage>
        <taxon>Bacteria</taxon>
        <taxon>Pseudomonadati</taxon>
        <taxon>Pseudomonadota</taxon>
        <taxon>Gammaproteobacteria</taxon>
        <taxon>Enterobacterales</taxon>
        <taxon>Enterobacteriaceae</taxon>
        <taxon>Lelliottia</taxon>
    </lineage>
</organism>
<comment type="similarity">
    <text evidence="1">Belongs to the myoviridae tail sheath protein family.</text>
</comment>